<dbReference type="Proteomes" id="UP000325902">
    <property type="component" value="Unassembled WGS sequence"/>
</dbReference>
<name>A0A5N5D7C9_9PEZI</name>
<dbReference type="OrthoDB" id="2884638at2759"/>
<comment type="caution">
    <text evidence="2">The sequence shown here is derived from an EMBL/GenBank/DDBJ whole genome shotgun (WGS) entry which is preliminary data.</text>
</comment>
<protein>
    <submittedName>
        <fullName evidence="2">Uncharacterized protein</fullName>
    </submittedName>
</protein>
<evidence type="ECO:0000313" key="2">
    <source>
        <dbReference type="EMBL" id="KAB2573485.1"/>
    </source>
</evidence>
<proteinExistence type="predicted"/>
<organism evidence="2 3">
    <name type="scientific">Lasiodiplodia theobromae</name>
    <dbReference type="NCBI Taxonomy" id="45133"/>
    <lineage>
        <taxon>Eukaryota</taxon>
        <taxon>Fungi</taxon>
        <taxon>Dikarya</taxon>
        <taxon>Ascomycota</taxon>
        <taxon>Pezizomycotina</taxon>
        <taxon>Dothideomycetes</taxon>
        <taxon>Dothideomycetes incertae sedis</taxon>
        <taxon>Botryosphaeriales</taxon>
        <taxon>Botryosphaeriaceae</taxon>
        <taxon>Lasiodiplodia</taxon>
    </lineage>
</organism>
<dbReference type="AlphaFoldDB" id="A0A5N5D7C9"/>
<feature type="chain" id="PRO_5024954553" evidence="1">
    <location>
        <begin position="17"/>
        <end position="347"/>
    </location>
</feature>
<sequence length="347" mass="36715">MRFLTAFLATLSTSAAVAVYAQAVAPIVASDHVTTPTKFTTALPTGDLPDPATFKAQNGTKWKIEYVGDLHFSGTLGTNGLGGDKCRSSVLGDKVIWNCGDMECAGDWRVCGFSMGPAFYGTNSVMVVNTTGIALVQDNDFATAWSGDPAPQAPQTAWGMDTSNVAAINDTHGIAYAWEIWRGAPDGSFVDRGNAVVAVTLGEMKPIATRVGPLLSGPDAVQMGLLAILRDGNHIYSYSMGGPSGIMVSRVAASDDALEAAKYEFLVAGESDSSMWKIPGSIPAPPSAEYGMQTANSNGKFGCNVYGSVFYSNYLRKYVIICTAYMHFTKMDGALDTGAMRIRSTLL</sequence>
<accession>A0A5N5D7C9</accession>
<reference evidence="2 3" key="1">
    <citation type="journal article" date="2019" name="Sci. Rep.">
        <title>A multi-omics analysis of the grapevine pathogen Lasiodiplodia theobromae reveals that temperature affects the expression of virulence- and pathogenicity-related genes.</title>
        <authorList>
            <person name="Felix C."/>
            <person name="Meneses R."/>
            <person name="Goncalves M.F.M."/>
            <person name="Tilleman L."/>
            <person name="Duarte A.S."/>
            <person name="Jorrin-Novo J.V."/>
            <person name="Van de Peer Y."/>
            <person name="Deforce D."/>
            <person name="Van Nieuwerburgh F."/>
            <person name="Esteves A.C."/>
            <person name="Alves A."/>
        </authorList>
    </citation>
    <scope>NUCLEOTIDE SEQUENCE [LARGE SCALE GENOMIC DNA]</scope>
    <source>
        <strain evidence="2 3">LA-SOL3</strain>
    </source>
</reference>
<keyword evidence="1" id="KW-0732">Signal</keyword>
<dbReference type="EMBL" id="VCHE01000058">
    <property type="protein sequence ID" value="KAB2573485.1"/>
    <property type="molecule type" value="Genomic_DNA"/>
</dbReference>
<gene>
    <name evidence="2" type="ORF">DBV05_g7895</name>
</gene>
<feature type="signal peptide" evidence="1">
    <location>
        <begin position="1"/>
        <end position="16"/>
    </location>
</feature>
<evidence type="ECO:0000313" key="3">
    <source>
        <dbReference type="Proteomes" id="UP000325902"/>
    </source>
</evidence>
<evidence type="ECO:0000256" key="1">
    <source>
        <dbReference type="SAM" id="SignalP"/>
    </source>
</evidence>
<keyword evidence="3" id="KW-1185">Reference proteome</keyword>